<dbReference type="SUPFAM" id="SSF56112">
    <property type="entry name" value="Protein kinase-like (PK-like)"/>
    <property type="match status" value="1"/>
</dbReference>
<dbReference type="GO" id="GO:0005524">
    <property type="term" value="F:ATP binding"/>
    <property type="evidence" value="ECO:0007669"/>
    <property type="project" value="UniProtKB-KW"/>
</dbReference>
<dbReference type="GO" id="GO:0004674">
    <property type="term" value="F:protein serine/threonine kinase activity"/>
    <property type="evidence" value="ECO:0007669"/>
    <property type="project" value="UniProtKB-KW"/>
</dbReference>
<dbReference type="SUPFAM" id="SSF51110">
    <property type="entry name" value="alpha-D-mannose-specific plant lectins"/>
    <property type="match status" value="1"/>
</dbReference>
<comment type="catalytic activity">
    <reaction evidence="14">
        <text>L-threonyl-[protein] + ATP = O-phospho-L-threonyl-[protein] + ADP + H(+)</text>
        <dbReference type="Rhea" id="RHEA:46608"/>
        <dbReference type="Rhea" id="RHEA-COMP:11060"/>
        <dbReference type="Rhea" id="RHEA-COMP:11605"/>
        <dbReference type="ChEBI" id="CHEBI:15378"/>
        <dbReference type="ChEBI" id="CHEBI:30013"/>
        <dbReference type="ChEBI" id="CHEBI:30616"/>
        <dbReference type="ChEBI" id="CHEBI:61977"/>
        <dbReference type="ChEBI" id="CHEBI:456216"/>
        <dbReference type="EC" id="2.7.11.1"/>
    </reaction>
</comment>
<feature type="transmembrane region" description="Helical" evidence="15">
    <location>
        <begin position="45"/>
        <end position="67"/>
    </location>
</feature>
<keyword evidence="3 14" id="KW-0723">Serine/threonine-protein kinase</keyword>
<organism evidence="19 20">
    <name type="scientific">Aquilegia coerulea</name>
    <name type="common">Rocky mountain columbine</name>
    <dbReference type="NCBI Taxonomy" id="218851"/>
    <lineage>
        <taxon>Eukaryota</taxon>
        <taxon>Viridiplantae</taxon>
        <taxon>Streptophyta</taxon>
        <taxon>Embryophyta</taxon>
        <taxon>Tracheophyta</taxon>
        <taxon>Spermatophyta</taxon>
        <taxon>Magnoliopsida</taxon>
        <taxon>Ranunculales</taxon>
        <taxon>Ranunculaceae</taxon>
        <taxon>Thalictroideae</taxon>
        <taxon>Aquilegia</taxon>
    </lineage>
</organism>
<evidence type="ECO:0000256" key="6">
    <source>
        <dbReference type="ARBA" id="ARBA00022729"/>
    </source>
</evidence>
<comment type="subcellular location">
    <subcellularLocation>
        <location evidence="1">Cell membrane</location>
        <topology evidence="1">Single-pass type I membrane protein</topology>
    </subcellularLocation>
</comment>
<dbReference type="AlphaFoldDB" id="A0A2G5EQJ0"/>
<feature type="domain" description="Bulb-type lectin" evidence="17">
    <location>
        <begin position="66"/>
        <end position="188"/>
    </location>
</feature>
<dbReference type="CDD" id="cd00028">
    <property type="entry name" value="B_lectin"/>
    <property type="match status" value="1"/>
</dbReference>
<keyword evidence="9 14" id="KW-0067">ATP-binding</keyword>
<evidence type="ECO:0000256" key="7">
    <source>
        <dbReference type="ARBA" id="ARBA00022741"/>
    </source>
</evidence>
<evidence type="ECO:0000259" key="17">
    <source>
        <dbReference type="PROSITE" id="PS50927"/>
    </source>
</evidence>
<keyword evidence="12" id="KW-1015">Disulfide bond</keyword>
<dbReference type="GO" id="GO:0048544">
    <property type="term" value="P:recognition of pollen"/>
    <property type="evidence" value="ECO:0007669"/>
    <property type="project" value="InterPro"/>
</dbReference>
<dbReference type="Pfam" id="PF11883">
    <property type="entry name" value="DUF3403"/>
    <property type="match status" value="1"/>
</dbReference>
<dbReference type="InterPro" id="IPR024171">
    <property type="entry name" value="SRK-like_kinase"/>
</dbReference>
<dbReference type="EMBL" id="KZ305022">
    <property type="protein sequence ID" value="PIA58004.1"/>
    <property type="molecule type" value="Genomic_DNA"/>
</dbReference>
<evidence type="ECO:0000256" key="5">
    <source>
        <dbReference type="ARBA" id="ARBA00022692"/>
    </source>
</evidence>
<evidence type="ECO:0000256" key="14">
    <source>
        <dbReference type="PIRNR" id="PIRNR000641"/>
    </source>
</evidence>
<evidence type="ECO:0000256" key="8">
    <source>
        <dbReference type="ARBA" id="ARBA00022777"/>
    </source>
</evidence>
<dbReference type="Gene3D" id="3.30.200.20">
    <property type="entry name" value="Phosphorylase Kinase, domain 1"/>
    <property type="match status" value="1"/>
</dbReference>
<dbReference type="Pfam" id="PF08276">
    <property type="entry name" value="PAN_2"/>
    <property type="match status" value="1"/>
</dbReference>
<reference evidence="19 20" key="1">
    <citation type="submission" date="2017-09" db="EMBL/GenBank/DDBJ databases">
        <title>WGS assembly of Aquilegia coerulea Goldsmith.</title>
        <authorList>
            <person name="Hodges S."/>
            <person name="Kramer E."/>
            <person name="Nordborg M."/>
            <person name="Tomkins J."/>
            <person name="Borevitz J."/>
            <person name="Derieg N."/>
            <person name="Yan J."/>
            <person name="Mihaltcheva S."/>
            <person name="Hayes R.D."/>
            <person name="Rokhsar D."/>
        </authorList>
    </citation>
    <scope>NUCLEOTIDE SEQUENCE [LARGE SCALE GENOMIC DNA]</scope>
    <source>
        <strain evidence="20">cv. Goldsmith</strain>
    </source>
</reference>
<name>A0A2G5EQJ0_AQUCA</name>
<evidence type="ECO:0000256" key="9">
    <source>
        <dbReference type="ARBA" id="ARBA00022840"/>
    </source>
</evidence>
<dbReference type="CDD" id="cd01098">
    <property type="entry name" value="PAN_AP_plant"/>
    <property type="match status" value="1"/>
</dbReference>
<evidence type="ECO:0000256" key="1">
    <source>
        <dbReference type="ARBA" id="ARBA00004251"/>
    </source>
</evidence>
<dbReference type="FunFam" id="3.30.200.20:FF:000145">
    <property type="entry name" value="receptor-like serine/threonine-protein kinase SD1-8"/>
    <property type="match status" value="1"/>
</dbReference>
<dbReference type="SMART" id="SM00473">
    <property type="entry name" value="PAN_AP"/>
    <property type="match status" value="1"/>
</dbReference>
<evidence type="ECO:0000313" key="19">
    <source>
        <dbReference type="EMBL" id="PIA58004.1"/>
    </source>
</evidence>
<feature type="transmembrane region" description="Helical" evidence="15">
    <location>
        <begin position="481"/>
        <end position="504"/>
    </location>
</feature>
<feature type="domain" description="Apple" evidence="18">
    <location>
        <begin position="383"/>
        <end position="472"/>
    </location>
</feature>
<dbReference type="InterPro" id="IPR011009">
    <property type="entry name" value="Kinase-like_dom_sf"/>
</dbReference>
<gene>
    <name evidence="19" type="ORF">AQUCO_00500142v1</name>
</gene>
<dbReference type="Pfam" id="PF00954">
    <property type="entry name" value="S_locus_glycop"/>
    <property type="match status" value="1"/>
</dbReference>
<dbReference type="OrthoDB" id="1934880at2759"/>
<dbReference type="SMART" id="SM00108">
    <property type="entry name" value="B_lectin"/>
    <property type="match status" value="1"/>
</dbReference>
<dbReference type="Pfam" id="PF07714">
    <property type="entry name" value="PK_Tyr_Ser-Thr"/>
    <property type="match status" value="1"/>
</dbReference>
<evidence type="ECO:0000256" key="3">
    <source>
        <dbReference type="ARBA" id="ARBA00022527"/>
    </source>
</evidence>
<protein>
    <recommendedName>
        <fullName evidence="14">Receptor-like serine/threonine-protein kinase</fullName>
        <ecNumber evidence="14">2.7.11.1</ecNumber>
    </recommendedName>
</protein>
<dbReference type="InterPro" id="IPR021820">
    <property type="entry name" value="S-locus_recpt_kinase_C"/>
</dbReference>
<dbReference type="FunFam" id="2.90.10.10:FF:000001">
    <property type="entry name" value="G-type lectin S-receptor-like serine/threonine-protein kinase"/>
    <property type="match status" value="1"/>
</dbReference>
<dbReference type="Proteomes" id="UP000230069">
    <property type="component" value="Unassembled WGS sequence"/>
</dbReference>
<dbReference type="InterPro" id="IPR001480">
    <property type="entry name" value="Bulb-type_lectin_dom"/>
</dbReference>
<dbReference type="PIRSF" id="PIRSF000641">
    <property type="entry name" value="SRK"/>
    <property type="match status" value="1"/>
</dbReference>
<dbReference type="Gene3D" id="1.10.510.10">
    <property type="entry name" value="Transferase(Phosphotransferase) domain 1"/>
    <property type="match status" value="1"/>
</dbReference>
<dbReference type="PROSITE" id="PS50948">
    <property type="entry name" value="PAN"/>
    <property type="match status" value="1"/>
</dbReference>
<dbReference type="Gene3D" id="2.90.10.10">
    <property type="entry name" value="Bulb-type lectin domain"/>
    <property type="match status" value="1"/>
</dbReference>
<dbReference type="FunCoup" id="A0A2G5EQJ0">
    <property type="interactions" value="647"/>
</dbReference>
<dbReference type="Pfam" id="PF01453">
    <property type="entry name" value="B_lectin"/>
    <property type="match status" value="1"/>
</dbReference>
<sequence>MNQIPNSMLAAQYTRSMYFMISKSFGSFFFSFIEEELLHLSKLMNITRFLAFCVFIFCYLDFCFAIQTISLNNPISDSDSITSLNQEFRLGFFSPGNSSNRYVGIWYNSLPGDKTVDWVANRDNPLTDSLGVLRINHDGNLVILDGKQRIIWTTNVSVSVNNSRAELLHTGNLVLRSNLGKLLWQSFDHLTDTFRPNMKLAANTKTGEKLGLTSWKTDIDPSKGRFRLVLEPLNIPQVYIWEGSQRHWRSGPWDGRVFIGVEGMYADPLNGFSLLRDEDEGNVYLTVHFRRKPVNVTNVRYFLNSLGQLTENVFVQGENVWVQDWAIPAKECDYYGYCGTFGFCSVLSKPICSCLEGYEPTSIEEWSKGNWSSGCVKRKPFRCERNNSRSEEGKEDGFIKHDRMKVPDNMVNWVHGSDFFGRELDDCKQTCLRNCSCRAYSLGNGGCMWWHGNLIDMQRFSMDGVDLYIRVAHSELDEKNMMLVSIVVVLAGLLVATVCMYIFWKWAMKKKRKTYMRVLVLDEKDTTIELTDTDNLDPELPIFKYDKLAVSTNNFDPENKLGEGGFGPVYMGKLPSGQEIAVKRLSKSSGQGREEFMNEVVVISKLQHRNLVRLLGCCIEGEEKMLIYEYMPNKSLDAFLFDPNKKALLGWKKCFQIIEGIGRGILYLHRDSRLRVIHRDLKPSNILLDEDLNPKISDFGMARIFGGDEFQANTRRVVGTYGYMSPEYAMEGRFSEKSDVYSFGVVLLEIVSGMKNTSFYRNEESVSLIKHAWKLWNEEKIQMLIDPAIFDLSCKEEILRCIHVGLLCVQDFPRDRPTMSSTISMLNSEISSLPTPKQPAFSGLEVTSFSDSSHSSDKVCSRNNVTITILEGR</sequence>
<keyword evidence="11 15" id="KW-0472">Membrane</keyword>
<keyword evidence="4 14" id="KW-0808">Transferase</keyword>
<evidence type="ECO:0000313" key="20">
    <source>
        <dbReference type="Proteomes" id="UP000230069"/>
    </source>
</evidence>
<dbReference type="SMART" id="SM00220">
    <property type="entry name" value="S_TKc"/>
    <property type="match status" value="1"/>
</dbReference>
<evidence type="ECO:0000256" key="15">
    <source>
        <dbReference type="SAM" id="Phobius"/>
    </source>
</evidence>
<evidence type="ECO:0000256" key="2">
    <source>
        <dbReference type="ARBA" id="ARBA00022475"/>
    </source>
</evidence>
<keyword evidence="2" id="KW-1003">Cell membrane</keyword>
<comment type="similarity">
    <text evidence="14">Belongs to the protein kinase superfamily. Ser/Thr protein kinase family.</text>
</comment>
<dbReference type="CDD" id="cd14066">
    <property type="entry name" value="STKc_IRAK"/>
    <property type="match status" value="1"/>
</dbReference>
<dbReference type="InParanoid" id="A0A2G5EQJ0"/>
<evidence type="ECO:0000256" key="12">
    <source>
        <dbReference type="ARBA" id="ARBA00023157"/>
    </source>
</evidence>
<feature type="domain" description="Protein kinase" evidence="16">
    <location>
        <begin position="555"/>
        <end position="841"/>
    </location>
</feature>
<keyword evidence="8 14" id="KW-0418">Kinase</keyword>
<dbReference type="PROSITE" id="PS50011">
    <property type="entry name" value="PROTEIN_KINASE_DOM"/>
    <property type="match status" value="1"/>
</dbReference>
<proteinExistence type="inferred from homology"/>
<keyword evidence="20" id="KW-1185">Reference proteome</keyword>
<dbReference type="STRING" id="218851.A0A2G5EQJ0"/>
<evidence type="ECO:0000259" key="18">
    <source>
        <dbReference type="PROSITE" id="PS50948"/>
    </source>
</evidence>
<keyword evidence="10 15" id="KW-1133">Transmembrane helix</keyword>
<dbReference type="GO" id="GO:0005886">
    <property type="term" value="C:plasma membrane"/>
    <property type="evidence" value="ECO:0007669"/>
    <property type="project" value="UniProtKB-SubCell"/>
</dbReference>
<dbReference type="PANTHER" id="PTHR27002:SF1082">
    <property type="entry name" value="OS06G0693000 PROTEIN"/>
    <property type="match status" value="1"/>
</dbReference>
<keyword evidence="6" id="KW-0732">Signal</keyword>
<dbReference type="PANTHER" id="PTHR27002">
    <property type="entry name" value="RECEPTOR-LIKE SERINE/THREONINE-PROTEIN KINASE SD1-8"/>
    <property type="match status" value="1"/>
</dbReference>
<evidence type="ECO:0000256" key="4">
    <source>
        <dbReference type="ARBA" id="ARBA00022679"/>
    </source>
</evidence>
<comment type="catalytic activity">
    <reaction evidence="14">
        <text>L-seryl-[protein] + ATP = O-phospho-L-seryl-[protein] + ADP + H(+)</text>
        <dbReference type="Rhea" id="RHEA:17989"/>
        <dbReference type="Rhea" id="RHEA-COMP:9863"/>
        <dbReference type="Rhea" id="RHEA-COMP:11604"/>
        <dbReference type="ChEBI" id="CHEBI:15378"/>
        <dbReference type="ChEBI" id="CHEBI:29999"/>
        <dbReference type="ChEBI" id="CHEBI:30616"/>
        <dbReference type="ChEBI" id="CHEBI:83421"/>
        <dbReference type="ChEBI" id="CHEBI:456216"/>
        <dbReference type="EC" id="2.7.11.1"/>
    </reaction>
</comment>
<dbReference type="InterPro" id="IPR003609">
    <property type="entry name" value="Pan_app"/>
</dbReference>
<dbReference type="InterPro" id="IPR000858">
    <property type="entry name" value="S_locus_glycoprot_dom"/>
</dbReference>
<keyword evidence="5 15" id="KW-0812">Transmembrane</keyword>
<evidence type="ECO:0000259" key="16">
    <source>
        <dbReference type="PROSITE" id="PS50011"/>
    </source>
</evidence>
<evidence type="ECO:0000256" key="10">
    <source>
        <dbReference type="ARBA" id="ARBA00022989"/>
    </source>
</evidence>
<dbReference type="InterPro" id="IPR000719">
    <property type="entry name" value="Prot_kinase_dom"/>
</dbReference>
<accession>A0A2G5EQJ0</accession>
<keyword evidence="7 14" id="KW-0547">Nucleotide-binding</keyword>
<dbReference type="InterPro" id="IPR036426">
    <property type="entry name" value="Bulb-type_lectin_dom_sf"/>
</dbReference>
<dbReference type="PROSITE" id="PS50927">
    <property type="entry name" value="BULB_LECTIN"/>
    <property type="match status" value="1"/>
</dbReference>
<evidence type="ECO:0000256" key="13">
    <source>
        <dbReference type="ARBA" id="ARBA00023180"/>
    </source>
</evidence>
<evidence type="ECO:0000256" key="11">
    <source>
        <dbReference type="ARBA" id="ARBA00023136"/>
    </source>
</evidence>
<dbReference type="GO" id="GO:0106310">
    <property type="term" value="F:protein serine kinase activity"/>
    <property type="evidence" value="ECO:0007669"/>
    <property type="project" value="RHEA"/>
</dbReference>
<dbReference type="InterPro" id="IPR008271">
    <property type="entry name" value="Ser/Thr_kinase_AS"/>
</dbReference>
<dbReference type="FunFam" id="1.10.510.10:FF:000467">
    <property type="entry name" value="Liguleless narrow1"/>
    <property type="match status" value="1"/>
</dbReference>
<keyword evidence="13" id="KW-0325">Glycoprotein</keyword>
<dbReference type="EC" id="2.7.11.1" evidence="14"/>
<dbReference type="InterPro" id="IPR001245">
    <property type="entry name" value="Ser-Thr/Tyr_kinase_cat_dom"/>
</dbReference>
<dbReference type="PROSITE" id="PS00108">
    <property type="entry name" value="PROTEIN_KINASE_ST"/>
    <property type="match status" value="1"/>
</dbReference>